<evidence type="ECO:0000313" key="3">
    <source>
        <dbReference type="Proteomes" id="UP000592820"/>
    </source>
</evidence>
<organism evidence="2 3">
    <name type="scientific">Paraburkholderia youngii</name>
    <dbReference type="NCBI Taxonomy" id="2782701"/>
    <lineage>
        <taxon>Bacteria</taxon>
        <taxon>Pseudomonadati</taxon>
        <taxon>Pseudomonadota</taxon>
        <taxon>Betaproteobacteria</taxon>
        <taxon>Burkholderiales</taxon>
        <taxon>Burkholderiaceae</taxon>
        <taxon>Paraburkholderia</taxon>
    </lineage>
</organism>
<evidence type="ECO:0000313" key="2">
    <source>
        <dbReference type="EMBL" id="MBB5401577.1"/>
    </source>
</evidence>
<evidence type="ECO:0000256" key="1">
    <source>
        <dbReference type="SAM" id="MobiDB-lite"/>
    </source>
</evidence>
<dbReference type="AlphaFoldDB" id="A0A7W8L6Z3"/>
<dbReference type="EMBL" id="JACHDE010000005">
    <property type="protein sequence ID" value="MBB5401577.1"/>
    <property type="molecule type" value="Genomic_DNA"/>
</dbReference>
<gene>
    <name evidence="2" type="ORF">HDG41_003642</name>
</gene>
<feature type="compositionally biased region" description="Basic and acidic residues" evidence="1">
    <location>
        <begin position="98"/>
        <end position="111"/>
    </location>
</feature>
<protein>
    <submittedName>
        <fullName evidence="2">Uncharacterized protein</fullName>
    </submittedName>
</protein>
<name>A0A7W8L6Z3_9BURK</name>
<accession>A0A7W8L6Z3</accession>
<comment type="caution">
    <text evidence="2">The sequence shown here is derived from an EMBL/GenBank/DDBJ whole genome shotgun (WGS) entry which is preliminary data.</text>
</comment>
<proteinExistence type="predicted"/>
<feature type="region of interest" description="Disordered" evidence="1">
    <location>
        <begin position="43"/>
        <end position="111"/>
    </location>
</feature>
<sequence>MAYSGLILAADTDAQAAFCGSRATRCGLTGTVSVSLGRVKHAAARSVRQTSKPASGRDEQQNQPEQHHDEPTDTNLMRRSFRYFTKRVAPGARKNERKHPLDNQHQRDREQ</sequence>
<feature type="compositionally biased region" description="Basic and acidic residues" evidence="1">
    <location>
        <begin position="55"/>
        <end position="71"/>
    </location>
</feature>
<dbReference type="Proteomes" id="UP000592820">
    <property type="component" value="Unassembled WGS sequence"/>
</dbReference>
<reference evidence="2 3" key="1">
    <citation type="submission" date="2020-08" db="EMBL/GenBank/DDBJ databases">
        <title>Genomic Encyclopedia of Type Strains, Phase IV (KMG-V): Genome sequencing to study the core and pangenomes of soil and plant-associated prokaryotes.</title>
        <authorList>
            <person name="Whitman W."/>
        </authorList>
    </citation>
    <scope>NUCLEOTIDE SEQUENCE [LARGE SCALE GENOMIC DNA]</scope>
    <source>
        <strain evidence="2 3">JPY162</strain>
    </source>
</reference>